<dbReference type="PANTHER" id="PTHR30146:SF136">
    <property type="entry name" value="NTD BIOSYNTHESIS OPERON REGULATOR NTDR"/>
    <property type="match status" value="1"/>
</dbReference>
<dbReference type="STRING" id="1048340.SAMN05444487_11425"/>
<sequence length="324" mass="36253">MSNITEIAKKAKVSRTTVSRVLNNQPYVKPEKKDAVLKAVEELKYVPNWNAINLSKGRTNVFGVIVPKINHPFFSNLVEGIGKECNKHNYSLLVHQTNNDPKKELEFFNMLKYKLIDGLILGSSISPVSIIDELSYFGKIVSCEFSESKKVAKVFVNHESGIKLAVDHLKSQGHQEIGLCMGNPRSGVGVTRKKSFFYLQKESGLIWRDDWYFDEKYTIEDGIDVAKTILAQSSRPTAMVVGSDQVAAGIIYEAKKQGIKIPQELTVIGFDNQPISKVVELTTINQPIIEIGETAANLLYRIIDNQEVPSVITLELELIKRKSA</sequence>
<dbReference type="InterPro" id="IPR046335">
    <property type="entry name" value="LacI/GalR-like_sensor"/>
</dbReference>
<evidence type="ECO:0000256" key="2">
    <source>
        <dbReference type="ARBA" id="ARBA00023125"/>
    </source>
</evidence>
<dbReference type="SUPFAM" id="SSF53822">
    <property type="entry name" value="Periplasmic binding protein-like I"/>
    <property type="match status" value="1"/>
</dbReference>
<keyword evidence="6" id="KW-1185">Reference proteome</keyword>
<accession>A0A1H3ARA6</accession>
<keyword evidence="2" id="KW-0238">DNA-binding</keyword>
<evidence type="ECO:0000313" key="6">
    <source>
        <dbReference type="Proteomes" id="UP000198534"/>
    </source>
</evidence>
<dbReference type="InterPro" id="IPR010982">
    <property type="entry name" value="Lambda_DNA-bd_dom_sf"/>
</dbReference>
<dbReference type="Pfam" id="PF00356">
    <property type="entry name" value="LacI"/>
    <property type="match status" value="1"/>
</dbReference>
<name>A0A1H3ARA6_9BACL</name>
<proteinExistence type="predicted"/>
<dbReference type="PROSITE" id="PS50932">
    <property type="entry name" value="HTH_LACI_2"/>
    <property type="match status" value="1"/>
</dbReference>
<evidence type="ECO:0000313" key="5">
    <source>
        <dbReference type="EMBL" id="SDX32173.1"/>
    </source>
</evidence>
<dbReference type="SMART" id="SM00354">
    <property type="entry name" value="HTH_LACI"/>
    <property type="match status" value="1"/>
</dbReference>
<feature type="domain" description="HTH lacI-type" evidence="4">
    <location>
        <begin position="2"/>
        <end position="56"/>
    </location>
</feature>
<gene>
    <name evidence="5" type="ORF">SAMN05444487_11425</name>
</gene>
<reference evidence="5 6" key="1">
    <citation type="submission" date="2016-10" db="EMBL/GenBank/DDBJ databases">
        <authorList>
            <person name="de Groot N.N."/>
        </authorList>
    </citation>
    <scope>NUCLEOTIDE SEQUENCE [LARGE SCALE GENOMIC DNA]</scope>
    <source>
        <strain evidence="5 6">DSM 45610</strain>
    </source>
</reference>
<dbReference type="CDD" id="cd06286">
    <property type="entry name" value="PBP1_CcpB-like"/>
    <property type="match status" value="1"/>
</dbReference>
<dbReference type="RefSeq" id="WP_091741797.1">
    <property type="nucleotide sequence ID" value="NZ_FNNQ01000014.1"/>
</dbReference>
<keyword evidence="1" id="KW-0805">Transcription regulation</keyword>
<dbReference type="Proteomes" id="UP000198534">
    <property type="component" value="Unassembled WGS sequence"/>
</dbReference>
<dbReference type="Pfam" id="PF13377">
    <property type="entry name" value="Peripla_BP_3"/>
    <property type="match status" value="1"/>
</dbReference>
<dbReference type="InterPro" id="IPR028082">
    <property type="entry name" value="Peripla_BP_I"/>
</dbReference>
<dbReference type="PROSITE" id="PS00356">
    <property type="entry name" value="HTH_LACI_1"/>
    <property type="match status" value="1"/>
</dbReference>
<evidence type="ECO:0000259" key="4">
    <source>
        <dbReference type="PROSITE" id="PS50932"/>
    </source>
</evidence>
<organism evidence="5 6">
    <name type="scientific">Marininema mesophilum</name>
    <dbReference type="NCBI Taxonomy" id="1048340"/>
    <lineage>
        <taxon>Bacteria</taxon>
        <taxon>Bacillati</taxon>
        <taxon>Bacillota</taxon>
        <taxon>Bacilli</taxon>
        <taxon>Bacillales</taxon>
        <taxon>Thermoactinomycetaceae</taxon>
        <taxon>Marininema</taxon>
    </lineage>
</organism>
<protein>
    <submittedName>
        <fullName evidence="5">Transcriptional regulator, LacI family</fullName>
    </submittedName>
</protein>
<dbReference type="Gene3D" id="1.10.260.40">
    <property type="entry name" value="lambda repressor-like DNA-binding domains"/>
    <property type="match status" value="1"/>
</dbReference>
<dbReference type="EMBL" id="FNNQ01000014">
    <property type="protein sequence ID" value="SDX32173.1"/>
    <property type="molecule type" value="Genomic_DNA"/>
</dbReference>
<dbReference type="CDD" id="cd01392">
    <property type="entry name" value="HTH_LacI"/>
    <property type="match status" value="1"/>
</dbReference>
<dbReference type="OrthoDB" id="9798934at2"/>
<dbReference type="AlphaFoldDB" id="A0A1H3ARA6"/>
<dbReference type="Gene3D" id="3.40.50.2300">
    <property type="match status" value="2"/>
</dbReference>
<evidence type="ECO:0000256" key="3">
    <source>
        <dbReference type="ARBA" id="ARBA00023163"/>
    </source>
</evidence>
<evidence type="ECO:0000256" key="1">
    <source>
        <dbReference type="ARBA" id="ARBA00023015"/>
    </source>
</evidence>
<dbReference type="GO" id="GO:0000976">
    <property type="term" value="F:transcription cis-regulatory region binding"/>
    <property type="evidence" value="ECO:0007669"/>
    <property type="project" value="TreeGrafter"/>
</dbReference>
<keyword evidence="3" id="KW-0804">Transcription</keyword>
<dbReference type="InterPro" id="IPR000843">
    <property type="entry name" value="HTH_LacI"/>
</dbReference>
<dbReference type="GO" id="GO:0003700">
    <property type="term" value="F:DNA-binding transcription factor activity"/>
    <property type="evidence" value="ECO:0007669"/>
    <property type="project" value="TreeGrafter"/>
</dbReference>
<dbReference type="SUPFAM" id="SSF47413">
    <property type="entry name" value="lambda repressor-like DNA-binding domains"/>
    <property type="match status" value="1"/>
</dbReference>
<dbReference type="PANTHER" id="PTHR30146">
    <property type="entry name" value="LACI-RELATED TRANSCRIPTIONAL REPRESSOR"/>
    <property type="match status" value="1"/>
</dbReference>